<name>A0A1U9JZ29_9BURK</name>
<evidence type="ECO:0000256" key="4">
    <source>
        <dbReference type="ARBA" id="ARBA00013805"/>
    </source>
</evidence>
<dbReference type="Proteomes" id="UP000189369">
    <property type="component" value="Chromosome"/>
</dbReference>
<protein>
    <recommendedName>
        <fullName evidence="4 14">tRNA-specific 2-thiouridylase MnmA</fullName>
        <ecNumber evidence="3 14">2.8.1.13</ecNumber>
    </recommendedName>
</protein>
<dbReference type="EMBL" id="CP019697">
    <property type="protein sequence ID" value="AQS51045.1"/>
    <property type="molecule type" value="Genomic_DNA"/>
</dbReference>
<dbReference type="GO" id="GO:0103016">
    <property type="term" value="F:tRNA-uridine 2-sulfurtransferase activity"/>
    <property type="evidence" value="ECO:0007669"/>
    <property type="project" value="UniProtKB-EC"/>
</dbReference>
<dbReference type="InterPro" id="IPR046884">
    <property type="entry name" value="MnmA-like_central"/>
</dbReference>
<dbReference type="InterPro" id="IPR004506">
    <property type="entry name" value="MnmA-like"/>
</dbReference>
<dbReference type="AlphaFoldDB" id="A0A1U9JZ29"/>
<evidence type="ECO:0000259" key="15">
    <source>
        <dbReference type="Pfam" id="PF20258"/>
    </source>
</evidence>
<dbReference type="InterPro" id="IPR023382">
    <property type="entry name" value="MnmA-like_central_sf"/>
</dbReference>
<dbReference type="GO" id="GO:0005737">
    <property type="term" value="C:cytoplasm"/>
    <property type="evidence" value="ECO:0007669"/>
    <property type="project" value="UniProtKB-SubCell"/>
</dbReference>
<evidence type="ECO:0000256" key="14">
    <source>
        <dbReference type="HAMAP-Rule" id="MF_00144"/>
    </source>
</evidence>
<evidence type="ECO:0000256" key="2">
    <source>
        <dbReference type="ARBA" id="ARBA00006191"/>
    </source>
</evidence>
<dbReference type="Pfam" id="PF20258">
    <property type="entry name" value="tRNA_Me_trans_C"/>
    <property type="match status" value="1"/>
</dbReference>
<dbReference type="Gene3D" id="2.40.30.10">
    <property type="entry name" value="Translation factors"/>
    <property type="match status" value="1"/>
</dbReference>
<sequence>MTTSTGSKGRVVIGLSGGVDSSVSAWLLKQQGYEVIGLFMKNWEDDDDSEYCSSRQDWLDAASVADLLGIEIEAVNFAAEYKDRVFAEFLREYTAGRTPNPDVLCNAEIKFKAFLDHAMSLGAERIATGHYARVRALSTAQGTQYQLLKGVDQSKDQSYFLHRLNQAQLSRTLFPLGEIEKTEVRRIAEQLQLPNAKKKDSTGICFIGERPFREFLNRYLPTKPGPIKTPEGQVVGEHMGLAFYTYGQRKGLGVGGIKGKQRDDGTADAWYAARKDLATNTLYVVQGHDHPWLLNHDLNAENISWIAGHAPELSHCAAKTRYRQTDAACQILHADTTTLRLHFEQAQWAVTPGQSVVLYDGEVCLGGGIIQ</sequence>
<keyword evidence="7 14" id="KW-0808">Transferase</keyword>
<dbReference type="FunFam" id="2.40.30.10:FF:000023">
    <property type="entry name" value="tRNA-specific 2-thiouridylase MnmA"/>
    <property type="match status" value="1"/>
</dbReference>
<dbReference type="Pfam" id="PF20259">
    <property type="entry name" value="tRNA_Me_trans_M"/>
    <property type="match status" value="1"/>
</dbReference>
<feature type="region of interest" description="Interaction with tRNA" evidence="14">
    <location>
        <begin position="321"/>
        <end position="322"/>
    </location>
</feature>
<dbReference type="Pfam" id="PF03054">
    <property type="entry name" value="tRNA_Me_trans"/>
    <property type="match status" value="1"/>
</dbReference>
<dbReference type="InterPro" id="IPR046885">
    <property type="entry name" value="MnmA-like_C"/>
</dbReference>
<dbReference type="NCBIfam" id="TIGR00420">
    <property type="entry name" value="trmU"/>
    <property type="match status" value="1"/>
</dbReference>
<evidence type="ECO:0000256" key="6">
    <source>
        <dbReference type="ARBA" id="ARBA00022555"/>
    </source>
</evidence>
<gene>
    <name evidence="14" type="primary">mnmA</name>
    <name evidence="17" type="ORF">PAEH1_04690</name>
</gene>
<dbReference type="HAMAP" id="MF_00144">
    <property type="entry name" value="tRNA_thiouridyl_MnmA"/>
    <property type="match status" value="1"/>
</dbReference>
<keyword evidence="6 14" id="KW-0820">tRNA-binding</keyword>
<organism evidence="17 18">
    <name type="scientific">Paenalcaligenes hominis</name>
    <dbReference type="NCBI Taxonomy" id="643674"/>
    <lineage>
        <taxon>Bacteria</taxon>
        <taxon>Pseudomonadati</taxon>
        <taxon>Pseudomonadota</taxon>
        <taxon>Betaproteobacteria</taxon>
        <taxon>Burkholderiales</taxon>
        <taxon>Alcaligenaceae</taxon>
        <taxon>Paenalcaligenes</taxon>
    </lineage>
</organism>
<evidence type="ECO:0000256" key="7">
    <source>
        <dbReference type="ARBA" id="ARBA00022679"/>
    </source>
</evidence>
<evidence type="ECO:0000313" key="17">
    <source>
        <dbReference type="EMBL" id="AQS51045.1"/>
    </source>
</evidence>
<keyword evidence="12" id="KW-1015">Disulfide bond</keyword>
<dbReference type="EC" id="2.8.1.13" evidence="3 14"/>
<evidence type="ECO:0000256" key="10">
    <source>
        <dbReference type="ARBA" id="ARBA00022840"/>
    </source>
</evidence>
<dbReference type="STRING" id="643674.PAEH1_04690"/>
<dbReference type="GO" id="GO:0002143">
    <property type="term" value="P:tRNA wobble position uridine thiolation"/>
    <property type="evidence" value="ECO:0007669"/>
    <property type="project" value="TreeGrafter"/>
</dbReference>
<evidence type="ECO:0000256" key="5">
    <source>
        <dbReference type="ARBA" id="ARBA00022490"/>
    </source>
</evidence>
<evidence type="ECO:0000256" key="13">
    <source>
        <dbReference type="ARBA" id="ARBA00051542"/>
    </source>
</evidence>
<comment type="function">
    <text evidence="14">Catalyzes the 2-thiolation of uridine at the wobble position (U34) of tRNA, leading to the formation of s(2)U34.</text>
</comment>
<feature type="domain" description="tRNA-specific 2-thiouridylase MnmA-like central" evidence="16">
    <location>
        <begin position="214"/>
        <end position="286"/>
    </location>
</feature>
<keyword evidence="5 14" id="KW-0963">Cytoplasm</keyword>
<evidence type="ECO:0000256" key="8">
    <source>
        <dbReference type="ARBA" id="ARBA00022694"/>
    </source>
</evidence>
<feature type="region of interest" description="Interaction with target base in tRNA" evidence="14">
    <location>
        <begin position="100"/>
        <end position="102"/>
    </location>
</feature>
<evidence type="ECO:0000256" key="9">
    <source>
        <dbReference type="ARBA" id="ARBA00022741"/>
    </source>
</evidence>
<dbReference type="SUPFAM" id="SSF52402">
    <property type="entry name" value="Adenine nucleotide alpha hydrolases-like"/>
    <property type="match status" value="1"/>
</dbReference>
<feature type="binding site" evidence="14">
    <location>
        <position position="129"/>
    </location>
    <ligand>
        <name>ATP</name>
        <dbReference type="ChEBI" id="CHEBI:30616"/>
    </ligand>
</feature>
<dbReference type="OrthoDB" id="9800696at2"/>
<feature type="active site" description="Nucleophile" evidence="14">
    <location>
        <position position="105"/>
    </location>
</feature>
<evidence type="ECO:0000256" key="12">
    <source>
        <dbReference type="ARBA" id="ARBA00023157"/>
    </source>
</evidence>
<evidence type="ECO:0000256" key="3">
    <source>
        <dbReference type="ARBA" id="ARBA00011949"/>
    </source>
</evidence>
<keyword evidence="8 14" id="KW-0819">tRNA processing</keyword>
<comment type="subcellular location">
    <subcellularLocation>
        <location evidence="1 14">Cytoplasm</location>
    </subcellularLocation>
</comment>
<feature type="site" description="Interaction with tRNA" evidence="14">
    <location>
        <position position="354"/>
    </location>
</feature>
<dbReference type="KEGG" id="phn:PAEH1_04690"/>
<keyword evidence="11 14" id="KW-0694">RNA-binding</keyword>
<reference evidence="17 18" key="1">
    <citation type="submission" date="2017-01" db="EMBL/GenBank/DDBJ databases">
        <title>Complete Genome Sequence of Paenalcaligenes hominis, Isolated from a paraplegic Patient with neurogenic bladder.</title>
        <authorList>
            <person name="Mukhopadhyay R."/>
            <person name="Joaquin J."/>
            <person name="Hogue R."/>
            <person name="Kilaru A."/>
            <person name="Jospin G."/>
            <person name="Mars K."/>
            <person name="Eisen J.A."/>
            <person name="Chaturvedi V."/>
        </authorList>
    </citation>
    <scope>NUCLEOTIDE SEQUENCE [LARGE SCALE GENOMIC DNA]</scope>
    <source>
        <strain evidence="17 18">15S00501</strain>
    </source>
</reference>
<dbReference type="FunFam" id="3.40.50.620:FF:000004">
    <property type="entry name" value="tRNA-specific 2-thiouridylase MnmA"/>
    <property type="match status" value="1"/>
</dbReference>
<evidence type="ECO:0000256" key="1">
    <source>
        <dbReference type="ARBA" id="ARBA00004496"/>
    </source>
</evidence>
<evidence type="ECO:0000256" key="11">
    <source>
        <dbReference type="ARBA" id="ARBA00022884"/>
    </source>
</evidence>
<dbReference type="NCBIfam" id="NF001138">
    <property type="entry name" value="PRK00143.1"/>
    <property type="match status" value="1"/>
</dbReference>
<comment type="catalytic activity">
    <reaction evidence="13 14">
        <text>S-sulfanyl-L-cysteinyl-[protein] + uridine(34) in tRNA + AH2 + ATP = 2-thiouridine(34) in tRNA + L-cysteinyl-[protein] + A + AMP + diphosphate + H(+)</text>
        <dbReference type="Rhea" id="RHEA:47032"/>
        <dbReference type="Rhea" id="RHEA-COMP:10131"/>
        <dbReference type="Rhea" id="RHEA-COMP:11726"/>
        <dbReference type="Rhea" id="RHEA-COMP:11727"/>
        <dbReference type="Rhea" id="RHEA-COMP:11728"/>
        <dbReference type="ChEBI" id="CHEBI:13193"/>
        <dbReference type="ChEBI" id="CHEBI:15378"/>
        <dbReference type="ChEBI" id="CHEBI:17499"/>
        <dbReference type="ChEBI" id="CHEBI:29950"/>
        <dbReference type="ChEBI" id="CHEBI:30616"/>
        <dbReference type="ChEBI" id="CHEBI:33019"/>
        <dbReference type="ChEBI" id="CHEBI:61963"/>
        <dbReference type="ChEBI" id="CHEBI:65315"/>
        <dbReference type="ChEBI" id="CHEBI:87170"/>
        <dbReference type="ChEBI" id="CHEBI:456215"/>
        <dbReference type="EC" id="2.8.1.13"/>
    </reaction>
</comment>
<keyword evidence="9 14" id="KW-0547">Nucleotide-binding</keyword>
<dbReference type="PANTHER" id="PTHR11933:SF5">
    <property type="entry name" value="MITOCHONDRIAL TRNA-SPECIFIC 2-THIOURIDYLASE 1"/>
    <property type="match status" value="1"/>
</dbReference>
<dbReference type="Gene3D" id="3.40.50.620">
    <property type="entry name" value="HUPs"/>
    <property type="match status" value="1"/>
</dbReference>
<dbReference type="InterPro" id="IPR014729">
    <property type="entry name" value="Rossmann-like_a/b/a_fold"/>
</dbReference>
<feature type="binding site" evidence="14">
    <location>
        <position position="40"/>
    </location>
    <ligand>
        <name>ATP</name>
        <dbReference type="ChEBI" id="CHEBI:30616"/>
    </ligand>
</feature>
<feature type="region of interest" description="Interaction with tRNA" evidence="14">
    <location>
        <begin position="155"/>
        <end position="157"/>
    </location>
</feature>
<evidence type="ECO:0000259" key="16">
    <source>
        <dbReference type="Pfam" id="PF20259"/>
    </source>
</evidence>
<keyword evidence="10 14" id="KW-0067">ATP-binding</keyword>
<feature type="site" description="Interaction with tRNA" evidence="14">
    <location>
        <position position="130"/>
    </location>
</feature>
<accession>A0A1U9JZ29</accession>
<feature type="binding site" evidence="14">
    <location>
        <begin position="14"/>
        <end position="21"/>
    </location>
    <ligand>
        <name>ATP</name>
        <dbReference type="ChEBI" id="CHEBI:30616"/>
    </ligand>
</feature>
<dbReference type="PANTHER" id="PTHR11933">
    <property type="entry name" value="TRNA 5-METHYLAMINOMETHYL-2-THIOURIDYLATE -METHYLTRANSFERASE"/>
    <property type="match status" value="1"/>
</dbReference>
<comment type="similarity">
    <text evidence="2 14">Belongs to the MnmA/TRMU family.</text>
</comment>
<dbReference type="FunFam" id="2.30.30.280:FF:000001">
    <property type="entry name" value="tRNA-specific 2-thiouridylase MnmA"/>
    <property type="match status" value="1"/>
</dbReference>
<dbReference type="GO" id="GO:0005524">
    <property type="term" value="F:ATP binding"/>
    <property type="evidence" value="ECO:0007669"/>
    <property type="project" value="UniProtKB-KW"/>
</dbReference>
<dbReference type="Gene3D" id="2.30.30.280">
    <property type="entry name" value="Adenine nucleotide alpha hydrolases-like domains"/>
    <property type="match status" value="1"/>
</dbReference>
<feature type="domain" description="tRNA-specific 2-thiouridylase MnmA-like C-terminal" evidence="15">
    <location>
        <begin position="296"/>
        <end position="370"/>
    </location>
</feature>
<dbReference type="GO" id="GO:0000049">
    <property type="term" value="F:tRNA binding"/>
    <property type="evidence" value="ECO:0007669"/>
    <property type="project" value="UniProtKB-KW"/>
</dbReference>
<comment type="caution">
    <text evidence="14">Lacks conserved residue(s) required for the propagation of feature annotation.</text>
</comment>
<feature type="active site" description="Cysteine persulfide intermediate" evidence="14">
    <location>
        <position position="205"/>
    </location>
</feature>
<evidence type="ECO:0000313" key="18">
    <source>
        <dbReference type="Proteomes" id="UP000189369"/>
    </source>
</evidence>
<proteinExistence type="inferred from homology"/>
<dbReference type="CDD" id="cd01998">
    <property type="entry name" value="MnmA_TRMU-like"/>
    <property type="match status" value="1"/>
</dbReference>